<reference evidence="3" key="3">
    <citation type="submission" date="2014-01" db="EMBL/GenBank/DDBJ databases">
        <title>Evolution of pathogenesis and genome organization in the Tremellales.</title>
        <authorList>
            <person name="Cuomo C."/>
            <person name="Litvintseva A."/>
            <person name="Heitman J."/>
            <person name="Chen Y."/>
            <person name="Sun S."/>
            <person name="Springer D."/>
            <person name="Dromer F."/>
            <person name="Young S."/>
            <person name="Zeng Q."/>
            <person name="Chapman S."/>
            <person name="Gujja S."/>
            <person name="Saif S."/>
            <person name="Birren B."/>
        </authorList>
    </citation>
    <scope>NUCLEOTIDE SEQUENCE</scope>
    <source>
        <strain evidence="3">CBS 10118</strain>
    </source>
</reference>
<reference evidence="4" key="4">
    <citation type="submission" date="2024-02" db="EMBL/GenBank/DDBJ databases">
        <title>Comparative genomics of Cryptococcus and Kwoniella reveals pathogenesis evolution and contrasting modes of karyotype evolution via chromosome fusion or intercentromeric recombination.</title>
        <authorList>
            <person name="Coelho M.A."/>
            <person name="David-Palma M."/>
            <person name="Shea T."/>
            <person name="Bowers K."/>
            <person name="McGinley-Smith S."/>
            <person name="Mohammad A.W."/>
            <person name="Gnirke A."/>
            <person name="Yurkov A.M."/>
            <person name="Nowrousian M."/>
            <person name="Sun S."/>
            <person name="Cuomo C.A."/>
            <person name="Heitman J."/>
        </authorList>
    </citation>
    <scope>NUCLEOTIDE SEQUENCE</scope>
    <source>
        <strain evidence="4">CBS 10118</strain>
    </source>
</reference>
<sequence>MSERSERGVYPDDAESQHQRQPAYEGEKDERKVKDTRSTIIRYFALSFHMIFVMMLFLLTFFLTPHMTMISIQAFAVFGMLVYVPATIGLTARRKQTKWDRAWGEVVYLGYEGGLYLANAIVSGIVGGPSSCSSRLYESGKSGGTRKYPYEPIGSINLFCNTMSAQIALSSLHVVGLLIWGYWIYKIITKLSLSKSEVTQTNRKLWNVSVGELMRRNLSVNSYERRDHEAITPFVHTQAEEREREREPERDVGPYIPPPPYQHSYGDDEGQSPVDGTALSSNNGDSPTNAYSVLRSGNYGASSSSNDASTYVSSDGTPLSPTMTGIVEHKMNRSRQEQQQQQQQQHQQQPPRSSLRRAMDEKENSKDVVRRVLRDE</sequence>
<feature type="compositionally biased region" description="Polar residues" evidence="1">
    <location>
        <begin position="278"/>
        <end position="291"/>
    </location>
</feature>
<feature type="compositionally biased region" description="Basic and acidic residues" evidence="1">
    <location>
        <begin position="357"/>
        <end position="376"/>
    </location>
</feature>
<keyword evidence="2" id="KW-0812">Transmembrane</keyword>
<feature type="compositionally biased region" description="Basic and acidic residues" evidence="1">
    <location>
        <begin position="327"/>
        <end position="336"/>
    </location>
</feature>
<gene>
    <name evidence="3" type="ORF">I302_04577</name>
    <name evidence="4" type="ORF">I302_101204</name>
</gene>
<evidence type="ECO:0000313" key="4">
    <source>
        <dbReference type="EMBL" id="WVW79238.1"/>
    </source>
</evidence>
<accession>A0A1B9G777</accession>
<dbReference type="OrthoDB" id="2599167at2759"/>
<keyword evidence="2" id="KW-1133">Transmembrane helix</keyword>
<dbReference type="EMBL" id="CP144541">
    <property type="protein sequence ID" value="WVW79238.1"/>
    <property type="molecule type" value="Genomic_DNA"/>
</dbReference>
<feature type="compositionally biased region" description="Basic and acidic residues" evidence="1">
    <location>
        <begin position="238"/>
        <end position="252"/>
    </location>
</feature>
<feature type="compositionally biased region" description="Basic and acidic residues" evidence="1">
    <location>
        <begin position="1"/>
        <end position="18"/>
    </location>
</feature>
<dbReference type="AlphaFoldDB" id="A0A1B9G777"/>
<reference evidence="4" key="2">
    <citation type="submission" date="2013-07" db="EMBL/GenBank/DDBJ databases">
        <authorList>
            <consortium name="The Broad Institute Genome Sequencing Platform"/>
            <person name="Cuomo C."/>
            <person name="Litvintseva A."/>
            <person name="Chen Y."/>
            <person name="Heitman J."/>
            <person name="Sun S."/>
            <person name="Springer D."/>
            <person name="Dromer F."/>
            <person name="Young S.K."/>
            <person name="Zeng Q."/>
            <person name="Gargeya S."/>
            <person name="Fitzgerald M."/>
            <person name="Abouelleil A."/>
            <person name="Alvarado L."/>
            <person name="Berlin A.M."/>
            <person name="Chapman S.B."/>
            <person name="Dewar J."/>
            <person name="Goldberg J."/>
            <person name="Griggs A."/>
            <person name="Gujja S."/>
            <person name="Hansen M."/>
            <person name="Howarth C."/>
            <person name="Imamovic A."/>
            <person name="Larimer J."/>
            <person name="McCowan C."/>
            <person name="Murphy C."/>
            <person name="Pearson M."/>
            <person name="Priest M."/>
            <person name="Roberts A."/>
            <person name="Saif S."/>
            <person name="Shea T."/>
            <person name="Sykes S."/>
            <person name="Wortman J."/>
            <person name="Nusbaum C."/>
            <person name="Birren B."/>
        </authorList>
    </citation>
    <scope>NUCLEOTIDE SEQUENCE</scope>
    <source>
        <strain evidence="4">CBS 10118</strain>
    </source>
</reference>
<evidence type="ECO:0000256" key="2">
    <source>
        <dbReference type="SAM" id="Phobius"/>
    </source>
</evidence>
<proteinExistence type="predicted"/>
<dbReference type="Proteomes" id="UP000092730">
    <property type="component" value="Chromosome 1"/>
</dbReference>
<evidence type="ECO:0000256" key="1">
    <source>
        <dbReference type="SAM" id="MobiDB-lite"/>
    </source>
</evidence>
<reference evidence="3" key="1">
    <citation type="submission" date="2013-07" db="EMBL/GenBank/DDBJ databases">
        <title>The Genome Sequence of Cryptococcus bestiolae CBS10118.</title>
        <authorList>
            <consortium name="The Broad Institute Genome Sequencing Platform"/>
            <person name="Cuomo C."/>
            <person name="Litvintseva A."/>
            <person name="Chen Y."/>
            <person name="Heitman J."/>
            <person name="Sun S."/>
            <person name="Springer D."/>
            <person name="Dromer F."/>
            <person name="Young S.K."/>
            <person name="Zeng Q."/>
            <person name="Gargeya S."/>
            <person name="Fitzgerald M."/>
            <person name="Abouelleil A."/>
            <person name="Alvarado L."/>
            <person name="Berlin A.M."/>
            <person name="Chapman S.B."/>
            <person name="Dewar J."/>
            <person name="Goldberg J."/>
            <person name="Griggs A."/>
            <person name="Gujja S."/>
            <person name="Hansen M."/>
            <person name="Howarth C."/>
            <person name="Imamovic A."/>
            <person name="Larimer J."/>
            <person name="McCowan C."/>
            <person name="Murphy C."/>
            <person name="Pearson M."/>
            <person name="Priest M."/>
            <person name="Roberts A."/>
            <person name="Saif S."/>
            <person name="Shea T."/>
            <person name="Sykes S."/>
            <person name="Wortman J."/>
            <person name="Nusbaum C."/>
            <person name="Birren B."/>
        </authorList>
    </citation>
    <scope>NUCLEOTIDE SEQUENCE [LARGE SCALE GENOMIC DNA]</scope>
    <source>
        <strain evidence="3">CBS 10118</strain>
    </source>
</reference>
<keyword evidence="2" id="KW-0472">Membrane</keyword>
<feature type="compositionally biased region" description="Low complexity" evidence="1">
    <location>
        <begin position="337"/>
        <end position="349"/>
    </location>
</feature>
<feature type="region of interest" description="Disordered" evidence="1">
    <location>
        <begin position="1"/>
        <end position="31"/>
    </location>
</feature>
<dbReference type="GeneID" id="30208976"/>
<evidence type="ECO:0000313" key="3">
    <source>
        <dbReference type="EMBL" id="OCF26887.1"/>
    </source>
</evidence>
<keyword evidence="5" id="KW-1185">Reference proteome</keyword>
<feature type="region of interest" description="Disordered" evidence="1">
    <location>
        <begin position="229"/>
        <end position="376"/>
    </location>
</feature>
<protein>
    <submittedName>
        <fullName evidence="3">Uncharacterized protein</fullName>
    </submittedName>
</protein>
<feature type="transmembrane region" description="Helical" evidence="2">
    <location>
        <begin position="40"/>
        <end position="64"/>
    </location>
</feature>
<dbReference type="VEuPathDB" id="FungiDB:I302_04577"/>
<evidence type="ECO:0000313" key="5">
    <source>
        <dbReference type="Proteomes" id="UP000092730"/>
    </source>
</evidence>
<dbReference type="KEGG" id="kbi:30208976"/>
<dbReference type="RefSeq" id="XP_019047957.1">
    <property type="nucleotide sequence ID" value="XM_019191209.1"/>
</dbReference>
<organism evidence="3">
    <name type="scientific">Kwoniella bestiolae CBS 10118</name>
    <dbReference type="NCBI Taxonomy" id="1296100"/>
    <lineage>
        <taxon>Eukaryota</taxon>
        <taxon>Fungi</taxon>
        <taxon>Dikarya</taxon>
        <taxon>Basidiomycota</taxon>
        <taxon>Agaricomycotina</taxon>
        <taxon>Tremellomycetes</taxon>
        <taxon>Tremellales</taxon>
        <taxon>Cryptococcaceae</taxon>
        <taxon>Kwoniella</taxon>
    </lineage>
</organism>
<feature type="compositionally biased region" description="Polar residues" evidence="1">
    <location>
        <begin position="299"/>
        <end position="323"/>
    </location>
</feature>
<name>A0A1B9G777_9TREE</name>
<dbReference type="EMBL" id="KI894020">
    <property type="protein sequence ID" value="OCF26887.1"/>
    <property type="molecule type" value="Genomic_DNA"/>
</dbReference>
<feature type="transmembrane region" description="Helical" evidence="2">
    <location>
        <begin position="167"/>
        <end position="185"/>
    </location>
</feature>
<feature type="transmembrane region" description="Helical" evidence="2">
    <location>
        <begin position="70"/>
        <end position="92"/>
    </location>
</feature>